<dbReference type="GO" id="GO:0005783">
    <property type="term" value="C:endoplasmic reticulum"/>
    <property type="evidence" value="ECO:0007669"/>
    <property type="project" value="TreeGrafter"/>
</dbReference>
<evidence type="ECO:0000256" key="1">
    <source>
        <dbReference type="SAM" id="MobiDB-lite"/>
    </source>
</evidence>
<reference evidence="2 3" key="1">
    <citation type="journal article" date="2023" name="G3 (Bethesda)">
        <title>A haplotype-resolved chromosome-scale genome for Quercus rubra L. provides insights into the genetics of adaptive traits for red oak species.</title>
        <authorList>
            <person name="Kapoor B."/>
            <person name="Jenkins J."/>
            <person name="Schmutz J."/>
            <person name="Zhebentyayeva T."/>
            <person name="Kuelheim C."/>
            <person name="Coggeshall M."/>
            <person name="Heim C."/>
            <person name="Lasky J.R."/>
            <person name="Leites L."/>
            <person name="Islam-Faridi N."/>
            <person name="Romero-Severson J."/>
            <person name="DeLeo V.L."/>
            <person name="Lucas S.M."/>
            <person name="Lazic D."/>
            <person name="Gailing O."/>
            <person name="Carlson J."/>
            <person name="Staton M."/>
        </authorList>
    </citation>
    <scope>NUCLEOTIDE SEQUENCE [LARGE SCALE GENOMIC DNA]</scope>
    <source>
        <strain evidence="2">Pseudo-F2</strain>
    </source>
</reference>
<proteinExistence type="predicted"/>
<dbReference type="InterPro" id="IPR045050">
    <property type="entry name" value="Synaptotagmin_plant"/>
</dbReference>
<dbReference type="GO" id="GO:0008289">
    <property type="term" value="F:lipid binding"/>
    <property type="evidence" value="ECO:0007669"/>
    <property type="project" value="InterPro"/>
</dbReference>
<evidence type="ECO:0000313" key="2">
    <source>
        <dbReference type="EMBL" id="KAK4562229.1"/>
    </source>
</evidence>
<dbReference type="AlphaFoldDB" id="A0AAN7E2Z3"/>
<dbReference type="PANTHER" id="PTHR10774:SF217">
    <property type="entry name" value="OS06G0685300 PROTEIN"/>
    <property type="match status" value="1"/>
</dbReference>
<keyword evidence="3" id="KW-1185">Reference proteome</keyword>
<feature type="region of interest" description="Disordered" evidence="1">
    <location>
        <begin position="96"/>
        <end position="145"/>
    </location>
</feature>
<dbReference type="Proteomes" id="UP001324115">
    <property type="component" value="Unassembled WGS sequence"/>
</dbReference>
<sequence length="145" mass="16064">MQIVPLRLLTPHETKEFTLNLVKNTNPNDPHDKKWRGKLVVELTFKPFIDDSELFSGSLHGSGKSEDMVGKGSEDVSSNRAGLLLVLLQGAEDVEGNHHNNPYAVVNFGGEQKKNQDDQENPGSVLERRVPICARRGSSKGEDPY</sequence>
<accession>A0AAN7E2Z3</accession>
<dbReference type="EMBL" id="JAXUIC010000011">
    <property type="protein sequence ID" value="KAK4562229.1"/>
    <property type="molecule type" value="Genomic_DNA"/>
</dbReference>
<gene>
    <name evidence="2" type="ORF">RGQ29_004908</name>
</gene>
<evidence type="ECO:0000313" key="3">
    <source>
        <dbReference type="Proteomes" id="UP001324115"/>
    </source>
</evidence>
<organism evidence="2 3">
    <name type="scientific">Quercus rubra</name>
    <name type="common">Northern red oak</name>
    <name type="synonym">Quercus borealis</name>
    <dbReference type="NCBI Taxonomy" id="3512"/>
    <lineage>
        <taxon>Eukaryota</taxon>
        <taxon>Viridiplantae</taxon>
        <taxon>Streptophyta</taxon>
        <taxon>Embryophyta</taxon>
        <taxon>Tracheophyta</taxon>
        <taxon>Spermatophyta</taxon>
        <taxon>Magnoliopsida</taxon>
        <taxon>eudicotyledons</taxon>
        <taxon>Gunneridae</taxon>
        <taxon>Pentapetalae</taxon>
        <taxon>rosids</taxon>
        <taxon>fabids</taxon>
        <taxon>Fagales</taxon>
        <taxon>Fagaceae</taxon>
        <taxon>Quercus</taxon>
    </lineage>
</organism>
<comment type="caution">
    <text evidence="2">The sequence shown here is derived from an EMBL/GenBank/DDBJ whole genome shotgun (WGS) entry which is preliminary data.</text>
</comment>
<protein>
    <submittedName>
        <fullName evidence="2">Uncharacterized protein</fullName>
    </submittedName>
</protein>
<dbReference type="PANTHER" id="PTHR10774">
    <property type="entry name" value="EXTENDED SYNAPTOTAGMIN-RELATED"/>
    <property type="match status" value="1"/>
</dbReference>
<name>A0AAN7E2Z3_QUERU</name>